<reference evidence="4" key="1">
    <citation type="journal article" date="2015" name="Nature">
        <title>Complex archaea that bridge the gap between prokaryotes and eukaryotes.</title>
        <authorList>
            <person name="Spang A."/>
            <person name="Saw J.H."/>
            <person name="Jorgensen S.L."/>
            <person name="Zaremba-Niedzwiedzka K."/>
            <person name="Martijn J."/>
            <person name="Lind A.E."/>
            <person name="van Eijk R."/>
            <person name="Schleper C."/>
            <person name="Guy L."/>
            <person name="Ettema T.J."/>
        </authorList>
    </citation>
    <scope>NUCLEOTIDE SEQUENCE</scope>
</reference>
<dbReference type="InterPro" id="IPR029069">
    <property type="entry name" value="HotDog_dom_sf"/>
</dbReference>
<evidence type="ECO:0000256" key="2">
    <source>
        <dbReference type="ARBA" id="ARBA00022801"/>
    </source>
</evidence>
<protein>
    <recommendedName>
        <fullName evidence="3">Thioesterase domain-containing protein</fullName>
    </recommendedName>
</protein>
<comment type="caution">
    <text evidence="4">The sequence shown here is derived from an EMBL/GenBank/DDBJ whole genome shotgun (WGS) entry which is preliminary data.</text>
</comment>
<dbReference type="NCBIfam" id="TIGR00369">
    <property type="entry name" value="unchar_dom_1"/>
    <property type="match status" value="1"/>
</dbReference>
<evidence type="ECO:0000256" key="1">
    <source>
        <dbReference type="ARBA" id="ARBA00008324"/>
    </source>
</evidence>
<feature type="domain" description="Thioesterase" evidence="3">
    <location>
        <begin position="51"/>
        <end position="121"/>
    </location>
</feature>
<comment type="similarity">
    <text evidence="1">Belongs to the thioesterase PaaI family.</text>
</comment>
<evidence type="ECO:0000313" key="4">
    <source>
        <dbReference type="EMBL" id="KKN95219.1"/>
    </source>
</evidence>
<dbReference type="InterPro" id="IPR003736">
    <property type="entry name" value="PAAI_dom"/>
</dbReference>
<gene>
    <name evidence="4" type="ORF">LCGC14_0180320</name>
</gene>
<dbReference type="InterPro" id="IPR006683">
    <property type="entry name" value="Thioestr_dom"/>
</dbReference>
<proteinExistence type="inferred from homology"/>
<keyword evidence="2" id="KW-0378">Hydrolase</keyword>
<dbReference type="InterPro" id="IPR039298">
    <property type="entry name" value="ACOT13"/>
</dbReference>
<dbReference type="EMBL" id="LAZR01000072">
    <property type="protein sequence ID" value="KKN95219.1"/>
    <property type="molecule type" value="Genomic_DNA"/>
</dbReference>
<dbReference type="GO" id="GO:0047617">
    <property type="term" value="F:fatty acyl-CoA hydrolase activity"/>
    <property type="evidence" value="ECO:0007669"/>
    <property type="project" value="InterPro"/>
</dbReference>
<dbReference type="Gene3D" id="3.10.129.10">
    <property type="entry name" value="Hotdog Thioesterase"/>
    <property type="match status" value="1"/>
</dbReference>
<dbReference type="CDD" id="cd03443">
    <property type="entry name" value="PaaI_thioesterase"/>
    <property type="match status" value="1"/>
</dbReference>
<dbReference type="SUPFAM" id="SSF54637">
    <property type="entry name" value="Thioesterase/thiol ester dehydrase-isomerase"/>
    <property type="match status" value="1"/>
</dbReference>
<dbReference type="AlphaFoldDB" id="A0A0F9UU41"/>
<name>A0A0F9UU41_9ZZZZ</name>
<accession>A0A0F9UU41</accession>
<dbReference type="PANTHER" id="PTHR21660:SF1">
    <property type="entry name" value="ACYL-COENZYME A THIOESTERASE 13"/>
    <property type="match status" value="1"/>
</dbReference>
<sequence>MQSDNNVLEKLSAVSKLAAFNQWLGLEVVSAEPGAVELHLPWRSDFGQYSGFLHAGIIGALIDTACGFAAGTQTERLLASQYAVRCLRPAVAETFVVRGWVVKPGRQQIFAAAEIYALGDEQRKLFAVGDAILVPVAA</sequence>
<dbReference type="Pfam" id="PF03061">
    <property type="entry name" value="4HBT"/>
    <property type="match status" value="1"/>
</dbReference>
<evidence type="ECO:0000259" key="3">
    <source>
        <dbReference type="Pfam" id="PF03061"/>
    </source>
</evidence>
<dbReference type="PANTHER" id="PTHR21660">
    <property type="entry name" value="THIOESTERASE SUPERFAMILY MEMBER-RELATED"/>
    <property type="match status" value="1"/>
</dbReference>
<organism evidence="4">
    <name type="scientific">marine sediment metagenome</name>
    <dbReference type="NCBI Taxonomy" id="412755"/>
    <lineage>
        <taxon>unclassified sequences</taxon>
        <taxon>metagenomes</taxon>
        <taxon>ecological metagenomes</taxon>
    </lineage>
</organism>